<feature type="transmembrane region" description="Helical" evidence="5">
    <location>
        <begin position="172"/>
        <end position="196"/>
    </location>
</feature>
<evidence type="ECO:0000313" key="7">
    <source>
        <dbReference type="EMBL" id="CAF1007567.1"/>
    </source>
</evidence>
<feature type="transmembrane region" description="Helical" evidence="5">
    <location>
        <begin position="21"/>
        <end position="40"/>
    </location>
</feature>
<evidence type="ECO:0000256" key="1">
    <source>
        <dbReference type="ARBA" id="ARBA00004141"/>
    </source>
</evidence>
<dbReference type="GO" id="GO:0007605">
    <property type="term" value="P:sensory perception of sound"/>
    <property type="evidence" value="ECO:0007669"/>
    <property type="project" value="TreeGrafter"/>
</dbReference>
<organism evidence="8 9">
    <name type="scientific">Adineta steineri</name>
    <dbReference type="NCBI Taxonomy" id="433720"/>
    <lineage>
        <taxon>Eukaryota</taxon>
        <taxon>Metazoa</taxon>
        <taxon>Spiralia</taxon>
        <taxon>Gnathifera</taxon>
        <taxon>Rotifera</taxon>
        <taxon>Eurotatoria</taxon>
        <taxon>Bdelloidea</taxon>
        <taxon>Adinetida</taxon>
        <taxon>Adinetidae</taxon>
        <taxon>Adineta</taxon>
    </lineage>
</organism>
<comment type="subcellular location">
    <subcellularLocation>
        <location evidence="1">Membrane</location>
        <topology evidence="1">Multi-pass membrane protein</topology>
    </subcellularLocation>
</comment>
<feature type="transmembrane region" description="Helical" evidence="5">
    <location>
        <begin position="89"/>
        <end position="113"/>
    </location>
</feature>
<dbReference type="EMBL" id="CAJNOI010000018">
    <property type="protein sequence ID" value="CAF0823696.1"/>
    <property type="molecule type" value="Genomic_DNA"/>
</dbReference>
<dbReference type="InterPro" id="IPR019372">
    <property type="entry name" value="LHFPL"/>
</dbReference>
<keyword evidence="9" id="KW-1185">Reference proteome</keyword>
<dbReference type="AlphaFoldDB" id="A0A814I1E4"/>
<evidence type="ECO:0008006" key="10">
    <source>
        <dbReference type="Google" id="ProtNLM"/>
    </source>
</evidence>
<dbReference type="EMBL" id="CAJNOM010000087">
    <property type="protein sequence ID" value="CAF1016874.1"/>
    <property type="molecule type" value="Genomic_DNA"/>
</dbReference>
<dbReference type="Proteomes" id="UP000663877">
    <property type="component" value="Unassembled WGS sequence"/>
</dbReference>
<keyword evidence="4 5" id="KW-0472">Membrane</keyword>
<keyword evidence="2 5" id="KW-0812">Transmembrane</keyword>
<evidence type="ECO:0000313" key="6">
    <source>
        <dbReference type="EMBL" id="CAF0823696.1"/>
    </source>
</evidence>
<accession>A0A814I1E4</accession>
<reference evidence="8" key="1">
    <citation type="submission" date="2021-02" db="EMBL/GenBank/DDBJ databases">
        <authorList>
            <person name="Nowell W R."/>
        </authorList>
    </citation>
    <scope>NUCLEOTIDE SEQUENCE</scope>
</reference>
<protein>
    <recommendedName>
        <fullName evidence="10">Lipoma HMGIC fusion partner-like 3 protein</fullName>
    </recommendedName>
</protein>
<keyword evidence="3 5" id="KW-1133">Transmembrane helix</keyword>
<evidence type="ECO:0000313" key="9">
    <source>
        <dbReference type="Proteomes" id="UP000663832"/>
    </source>
</evidence>
<dbReference type="EMBL" id="CAJNOM010000083">
    <property type="protein sequence ID" value="CAF1007567.1"/>
    <property type="molecule type" value="Genomic_DNA"/>
</dbReference>
<evidence type="ECO:0000313" key="8">
    <source>
        <dbReference type="EMBL" id="CAF1016874.1"/>
    </source>
</evidence>
<dbReference type="Gene3D" id="1.20.140.150">
    <property type="match status" value="1"/>
</dbReference>
<dbReference type="OrthoDB" id="5873721at2759"/>
<evidence type="ECO:0000256" key="4">
    <source>
        <dbReference type="ARBA" id="ARBA00023136"/>
    </source>
</evidence>
<dbReference type="Proteomes" id="UP000663832">
    <property type="component" value="Unassembled WGS sequence"/>
</dbReference>
<evidence type="ECO:0000256" key="2">
    <source>
        <dbReference type="ARBA" id="ARBA00022692"/>
    </source>
</evidence>
<proteinExistence type="predicted"/>
<sequence>MMSSIQSKKNSSFKWTSRIISFIWILLTACFAILNIYIFVQPQWIGDTLSSPRAGHFGLYSYCISTINDYEFDCQGTWTNFSTILSSPFAAATFFVGFSALLILICLVLFISFLFLRPRIVYFICALIQIICSICLLIALIVYPAGFDHDTIRNVCGSDANDYYLDTCQIRWAYILAIIAFFNVSILAMLGLFLGFKQPKNGTMKEVINPNHVISKYGELNEAFDDRTFSEQTIPTTTLQRR</sequence>
<feature type="transmembrane region" description="Helical" evidence="5">
    <location>
        <begin position="120"/>
        <end position="143"/>
    </location>
</feature>
<gene>
    <name evidence="6" type="ORF">BJG266_LOCUS6407</name>
    <name evidence="7" type="ORF">QVE165_LOCUS15280</name>
    <name evidence="8" type="ORF">QVE165_LOCUS15774</name>
</gene>
<comment type="caution">
    <text evidence="8">The sequence shown here is derived from an EMBL/GenBank/DDBJ whole genome shotgun (WGS) entry which is preliminary data.</text>
</comment>
<evidence type="ECO:0000256" key="3">
    <source>
        <dbReference type="ARBA" id="ARBA00022989"/>
    </source>
</evidence>
<name>A0A814I1E4_9BILA</name>
<dbReference type="PANTHER" id="PTHR12489">
    <property type="entry name" value="LIPOMA HMGIC FUSION PARTNER-LIKE PROTEIN"/>
    <property type="match status" value="1"/>
</dbReference>
<dbReference type="PANTHER" id="PTHR12489:SF1">
    <property type="entry name" value="LP10272P"/>
    <property type="match status" value="1"/>
</dbReference>
<dbReference type="GO" id="GO:0005886">
    <property type="term" value="C:plasma membrane"/>
    <property type="evidence" value="ECO:0007669"/>
    <property type="project" value="TreeGrafter"/>
</dbReference>
<evidence type="ECO:0000256" key="5">
    <source>
        <dbReference type="SAM" id="Phobius"/>
    </source>
</evidence>
<dbReference type="Pfam" id="PF10242">
    <property type="entry name" value="L_HMGIC_fpl"/>
    <property type="match status" value="1"/>
</dbReference>